<feature type="chain" id="PRO_5046663037" evidence="1">
    <location>
        <begin position="22"/>
        <end position="268"/>
    </location>
</feature>
<organism evidence="2 3">
    <name type="scientific">Parendozoicomonas callyspongiae</name>
    <dbReference type="NCBI Taxonomy" id="2942213"/>
    <lineage>
        <taxon>Bacteria</taxon>
        <taxon>Pseudomonadati</taxon>
        <taxon>Pseudomonadota</taxon>
        <taxon>Gammaproteobacteria</taxon>
        <taxon>Oceanospirillales</taxon>
        <taxon>Endozoicomonadaceae</taxon>
        <taxon>Parendozoicomonas</taxon>
    </lineage>
</organism>
<protein>
    <submittedName>
        <fullName evidence="2">Uncharacterized protein</fullName>
    </submittedName>
</protein>
<reference evidence="2 3" key="1">
    <citation type="submission" date="2022-05" db="EMBL/GenBank/DDBJ databases">
        <authorList>
            <person name="Park J.-S."/>
        </authorList>
    </citation>
    <scope>NUCLEOTIDE SEQUENCE [LARGE SCALE GENOMIC DNA]</scope>
    <source>
        <strain evidence="2 3">2012CJ34-2</strain>
    </source>
</reference>
<dbReference type="EMBL" id="JAMFLX010000091">
    <property type="protein sequence ID" value="MCL6272280.1"/>
    <property type="molecule type" value="Genomic_DNA"/>
</dbReference>
<evidence type="ECO:0000256" key="1">
    <source>
        <dbReference type="SAM" id="SignalP"/>
    </source>
</evidence>
<gene>
    <name evidence="2" type="ORF">M3P05_20395</name>
</gene>
<keyword evidence="3" id="KW-1185">Reference proteome</keyword>
<evidence type="ECO:0000313" key="3">
    <source>
        <dbReference type="Proteomes" id="UP001203338"/>
    </source>
</evidence>
<accession>A0ABT0PLM1</accession>
<keyword evidence="1" id="KW-0732">Signal</keyword>
<evidence type="ECO:0000313" key="2">
    <source>
        <dbReference type="EMBL" id="MCL6272280.1"/>
    </source>
</evidence>
<sequence length="268" mass="31245">MTSVSFFSCLAILLFAPYCNALSIKITTSSEEGFFVKYCFTDDQVFFKYHQIVVNGCCFDNLKIIDDFQSSEYIEFEYEEDKRSCLSLESSQRLFVLLKGGWQSVISYKRNLELPQDFQCDSPPCSYIFFYVVFGITNFLPGQFSLNNFDQLHNYFKIYELPKHLKLFDIVSISGVINEYNRETVLYVGGNIFISWDPINNIFYFRSGQQVHDSFKGLYNTTILRRKKSFSEIKPNNISAYGIPSLLNPDLGFEMRKDLSIQPYSYIK</sequence>
<dbReference type="Proteomes" id="UP001203338">
    <property type="component" value="Unassembled WGS sequence"/>
</dbReference>
<feature type="signal peptide" evidence="1">
    <location>
        <begin position="1"/>
        <end position="21"/>
    </location>
</feature>
<comment type="caution">
    <text evidence="2">The sequence shown here is derived from an EMBL/GenBank/DDBJ whole genome shotgun (WGS) entry which is preliminary data.</text>
</comment>
<proteinExistence type="predicted"/>
<dbReference type="RefSeq" id="WP_249701971.1">
    <property type="nucleotide sequence ID" value="NZ_JAMFLX010000091.1"/>
</dbReference>
<name>A0ABT0PLM1_9GAMM</name>